<name>A0A9X7W1F3_9BACL</name>
<evidence type="ECO:0000256" key="11">
    <source>
        <dbReference type="ARBA" id="ARBA00023136"/>
    </source>
</evidence>
<keyword evidence="6" id="KW-0808">Transferase</keyword>
<dbReference type="CDD" id="cd00075">
    <property type="entry name" value="HATPase"/>
    <property type="match status" value="1"/>
</dbReference>
<dbReference type="Pfam" id="PF00672">
    <property type="entry name" value="HAMP"/>
    <property type="match status" value="1"/>
</dbReference>
<dbReference type="Gene3D" id="3.30.565.10">
    <property type="entry name" value="Histidine kinase-like ATPase, C-terminal domain"/>
    <property type="match status" value="1"/>
</dbReference>
<dbReference type="GO" id="GO:0000155">
    <property type="term" value="F:phosphorelay sensor kinase activity"/>
    <property type="evidence" value="ECO:0007669"/>
    <property type="project" value="InterPro"/>
</dbReference>
<comment type="catalytic activity">
    <reaction evidence="1">
        <text>ATP + protein L-histidine = ADP + protein N-phospho-L-histidine.</text>
        <dbReference type="EC" id="2.7.13.3"/>
    </reaction>
</comment>
<protein>
    <recommendedName>
        <fullName evidence="3">histidine kinase</fullName>
        <ecNumber evidence="3">2.7.13.3</ecNumber>
    </recommendedName>
</protein>
<feature type="domain" description="HAMP" evidence="14">
    <location>
        <begin position="193"/>
        <end position="245"/>
    </location>
</feature>
<dbReference type="SUPFAM" id="SSF47384">
    <property type="entry name" value="Homodimeric domain of signal transducing histidine kinase"/>
    <property type="match status" value="1"/>
</dbReference>
<evidence type="ECO:0000259" key="13">
    <source>
        <dbReference type="PROSITE" id="PS50109"/>
    </source>
</evidence>
<keyword evidence="4" id="KW-1003">Cell membrane</keyword>
<dbReference type="SUPFAM" id="SSF55874">
    <property type="entry name" value="ATPase domain of HSP90 chaperone/DNA topoisomerase II/histidine kinase"/>
    <property type="match status" value="1"/>
</dbReference>
<evidence type="ECO:0000256" key="3">
    <source>
        <dbReference type="ARBA" id="ARBA00012438"/>
    </source>
</evidence>
<dbReference type="InterPro" id="IPR003661">
    <property type="entry name" value="HisK_dim/P_dom"/>
</dbReference>
<evidence type="ECO:0000256" key="2">
    <source>
        <dbReference type="ARBA" id="ARBA00004651"/>
    </source>
</evidence>
<dbReference type="SMART" id="SM00387">
    <property type="entry name" value="HATPase_c"/>
    <property type="match status" value="1"/>
</dbReference>
<dbReference type="Gene3D" id="1.10.287.130">
    <property type="match status" value="1"/>
</dbReference>
<evidence type="ECO:0000256" key="10">
    <source>
        <dbReference type="ARBA" id="ARBA00023012"/>
    </source>
</evidence>
<dbReference type="SMART" id="SM00304">
    <property type="entry name" value="HAMP"/>
    <property type="match status" value="1"/>
</dbReference>
<keyword evidence="9" id="KW-0067">ATP-binding</keyword>
<evidence type="ECO:0000256" key="1">
    <source>
        <dbReference type="ARBA" id="ARBA00000085"/>
    </source>
</evidence>
<gene>
    <name evidence="15" type="ORF">JZ786_06165</name>
</gene>
<dbReference type="Pfam" id="PF00512">
    <property type="entry name" value="HisKA"/>
    <property type="match status" value="1"/>
</dbReference>
<evidence type="ECO:0000256" key="6">
    <source>
        <dbReference type="ARBA" id="ARBA00022679"/>
    </source>
</evidence>
<dbReference type="FunFam" id="1.10.287.130:FF:000001">
    <property type="entry name" value="Two-component sensor histidine kinase"/>
    <property type="match status" value="1"/>
</dbReference>
<comment type="subcellular location">
    <subcellularLocation>
        <location evidence="2">Cell membrane</location>
        <topology evidence="2">Multi-pass membrane protein</topology>
    </subcellularLocation>
</comment>
<dbReference type="KEGG" id="afx:JZ786_06165"/>
<keyword evidence="8 15" id="KW-0418">Kinase</keyword>
<dbReference type="EC" id="2.7.13.3" evidence="3"/>
<dbReference type="PROSITE" id="PS50109">
    <property type="entry name" value="HIS_KIN"/>
    <property type="match status" value="1"/>
</dbReference>
<dbReference type="SMART" id="SM00388">
    <property type="entry name" value="HisKA"/>
    <property type="match status" value="1"/>
</dbReference>
<dbReference type="FunFam" id="3.30.565.10:FF:000006">
    <property type="entry name" value="Sensor histidine kinase WalK"/>
    <property type="match status" value="1"/>
</dbReference>
<evidence type="ECO:0000256" key="12">
    <source>
        <dbReference type="SAM" id="Phobius"/>
    </source>
</evidence>
<dbReference type="Proteomes" id="UP000663505">
    <property type="component" value="Chromosome"/>
</dbReference>
<dbReference type="AlphaFoldDB" id="A0A9X7W1F3"/>
<dbReference type="SUPFAM" id="SSF158472">
    <property type="entry name" value="HAMP domain-like"/>
    <property type="match status" value="1"/>
</dbReference>
<feature type="domain" description="Histidine kinase" evidence="13">
    <location>
        <begin position="253"/>
        <end position="469"/>
    </location>
</feature>
<feature type="transmembrane region" description="Helical" evidence="12">
    <location>
        <begin position="172"/>
        <end position="192"/>
    </location>
</feature>
<dbReference type="InterPro" id="IPR050736">
    <property type="entry name" value="Sensor_HK_Regulatory"/>
</dbReference>
<proteinExistence type="predicted"/>
<keyword evidence="11 12" id="KW-0472">Membrane</keyword>
<keyword evidence="12" id="KW-1133">Transmembrane helix</keyword>
<dbReference type="GO" id="GO:0005524">
    <property type="term" value="F:ATP binding"/>
    <property type="evidence" value="ECO:0007669"/>
    <property type="project" value="UniProtKB-KW"/>
</dbReference>
<reference evidence="15 16" key="1">
    <citation type="submission" date="2021-02" db="EMBL/GenBank/DDBJ databases">
        <title>Alicyclobacillus curvatus sp. nov. and Alicyclobacillus mengziensis sp. nov., two acidophilic bacteria isolated from acid mine drainage.</title>
        <authorList>
            <person name="Huang Y."/>
        </authorList>
    </citation>
    <scope>NUCLEOTIDE SEQUENCE [LARGE SCALE GENOMIC DNA]</scope>
    <source>
        <strain evidence="15 16">S30H14</strain>
    </source>
</reference>
<evidence type="ECO:0000259" key="14">
    <source>
        <dbReference type="PROSITE" id="PS50885"/>
    </source>
</evidence>
<evidence type="ECO:0000313" key="16">
    <source>
        <dbReference type="Proteomes" id="UP000663505"/>
    </source>
</evidence>
<evidence type="ECO:0000256" key="8">
    <source>
        <dbReference type="ARBA" id="ARBA00022777"/>
    </source>
</evidence>
<dbReference type="InterPro" id="IPR003594">
    <property type="entry name" value="HATPase_dom"/>
</dbReference>
<keyword evidence="10" id="KW-0902">Two-component regulatory system</keyword>
<dbReference type="PANTHER" id="PTHR43711:SF1">
    <property type="entry name" value="HISTIDINE KINASE 1"/>
    <property type="match status" value="1"/>
</dbReference>
<keyword evidence="16" id="KW-1185">Reference proteome</keyword>
<evidence type="ECO:0000313" key="15">
    <source>
        <dbReference type="EMBL" id="QSO48565.1"/>
    </source>
</evidence>
<dbReference type="CDD" id="cd06225">
    <property type="entry name" value="HAMP"/>
    <property type="match status" value="1"/>
</dbReference>
<dbReference type="InterPro" id="IPR003660">
    <property type="entry name" value="HAMP_dom"/>
</dbReference>
<dbReference type="Pfam" id="PF02518">
    <property type="entry name" value="HATPase_c"/>
    <property type="match status" value="1"/>
</dbReference>
<keyword evidence="7" id="KW-0547">Nucleotide-binding</keyword>
<accession>A0A9X7W1F3</accession>
<sequence length="471" mass="52081">MMTSMFRKMLMAYMSVIIVAFSVLTFALHFEVRHFLAAQKLLVLNQEAEDILPILERVNGNPKFYPAYDRIVSRYKRVDNTAVNLLLIKNSELVKIQRLTNQLISHNAILNRTAVERVLSGQQVQLIGPFSTSQRQSTLIVGVPIESEGIIIGALFLHTPMQELQMGQVTELILLIAGPILLLSIIVLYFTSRRFSTPLLQMNRAVQAIGKGSFTERVPVTSDDEVGQLAGAFNEMAVQLERLDHMRKDLIANVSHEIRTPLTSVRGFIQGILEGVIPASDQRQYLTIAHSELSRLSSILNSMLDLSAIETGRITIQSGPVQWAGVVEAVTERTRVRATSKGLDFEVSNTDPSLTIWGDGDRLTQILFNVVDNAIRHTSAGKISISSAVADGKLRITVRDTGEGIATEALPHIWERFYTGSPSRSSGEARSGLGLTITKHLVEMMNGKIEVESKLGSGSLFTIWFPIFSTV</sequence>
<dbReference type="EMBL" id="CP071182">
    <property type="protein sequence ID" value="QSO48565.1"/>
    <property type="molecule type" value="Genomic_DNA"/>
</dbReference>
<dbReference type="InterPro" id="IPR036890">
    <property type="entry name" value="HATPase_C_sf"/>
</dbReference>
<evidence type="ECO:0000256" key="7">
    <source>
        <dbReference type="ARBA" id="ARBA00022741"/>
    </source>
</evidence>
<dbReference type="PRINTS" id="PR00344">
    <property type="entry name" value="BCTRLSENSOR"/>
</dbReference>
<dbReference type="InterPro" id="IPR005467">
    <property type="entry name" value="His_kinase_dom"/>
</dbReference>
<organism evidence="15 16">
    <name type="scientific">Alicyclobacillus mengziensis</name>
    <dbReference type="NCBI Taxonomy" id="2931921"/>
    <lineage>
        <taxon>Bacteria</taxon>
        <taxon>Bacillati</taxon>
        <taxon>Bacillota</taxon>
        <taxon>Bacilli</taxon>
        <taxon>Bacillales</taxon>
        <taxon>Alicyclobacillaceae</taxon>
        <taxon>Alicyclobacillus</taxon>
    </lineage>
</organism>
<keyword evidence="12" id="KW-0812">Transmembrane</keyword>
<dbReference type="GO" id="GO:0005886">
    <property type="term" value="C:plasma membrane"/>
    <property type="evidence" value="ECO:0007669"/>
    <property type="project" value="UniProtKB-SubCell"/>
</dbReference>
<keyword evidence="5" id="KW-0597">Phosphoprotein</keyword>
<dbReference type="Gene3D" id="6.10.340.10">
    <property type="match status" value="1"/>
</dbReference>
<evidence type="ECO:0000256" key="5">
    <source>
        <dbReference type="ARBA" id="ARBA00022553"/>
    </source>
</evidence>
<dbReference type="PANTHER" id="PTHR43711">
    <property type="entry name" value="TWO-COMPONENT HISTIDINE KINASE"/>
    <property type="match status" value="1"/>
</dbReference>
<dbReference type="CDD" id="cd00082">
    <property type="entry name" value="HisKA"/>
    <property type="match status" value="1"/>
</dbReference>
<evidence type="ECO:0000256" key="9">
    <source>
        <dbReference type="ARBA" id="ARBA00022840"/>
    </source>
</evidence>
<evidence type="ECO:0000256" key="4">
    <source>
        <dbReference type="ARBA" id="ARBA00022475"/>
    </source>
</evidence>
<dbReference type="InterPro" id="IPR004358">
    <property type="entry name" value="Sig_transdc_His_kin-like_C"/>
</dbReference>
<dbReference type="InterPro" id="IPR036097">
    <property type="entry name" value="HisK_dim/P_sf"/>
</dbReference>
<dbReference type="PROSITE" id="PS50885">
    <property type="entry name" value="HAMP"/>
    <property type="match status" value="1"/>
</dbReference>